<dbReference type="PANTHER" id="PTHR47926">
    <property type="entry name" value="PENTATRICOPEPTIDE REPEAT-CONTAINING PROTEIN"/>
    <property type="match status" value="1"/>
</dbReference>
<dbReference type="FunFam" id="1.25.40.10:FF:000366">
    <property type="entry name" value="Pentatricopeptide (PPR) repeat-containing protein"/>
    <property type="match status" value="1"/>
</dbReference>
<accession>A0AAP0LGJ6</accession>
<dbReference type="Pfam" id="PF01535">
    <property type="entry name" value="PPR"/>
    <property type="match status" value="3"/>
</dbReference>
<dbReference type="InterPro" id="IPR011990">
    <property type="entry name" value="TPR-like_helical_dom_sf"/>
</dbReference>
<evidence type="ECO:0000259" key="6">
    <source>
        <dbReference type="Pfam" id="PF14432"/>
    </source>
</evidence>
<protein>
    <recommendedName>
        <fullName evidence="6">DYW domain-containing protein</fullName>
    </recommendedName>
</protein>
<gene>
    <name evidence="7" type="ORF">Syun_002500</name>
</gene>
<dbReference type="EMBL" id="JBBNAF010000001">
    <property type="protein sequence ID" value="KAK9170360.1"/>
    <property type="molecule type" value="Genomic_DNA"/>
</dbReference>
<name>A0AAP0LGJ6_9MAGN</name>
<feature type="repeat" description="PPR" evidence="4">
    <location>
        <begin position="111"/>
        <end position="145"/>
    </location>
</feature>
<keyword evidence="3" id="KW-0809">Transit peptide</keyword>
<feature type="coiled-coil region" evidence="5">
    <location>
        <begin position="510"/>
        <end position="537"/>
    </location>
</feature>
<keyword evidence="5" id="KW-0175">Coiled coil</keyword>
<dbReference type="FunFam" id="1.25.40.10:FF:000227">
    <property type="entry name" value="Pentatricopeptide repeat-containing protein At3g13880"/>
    <property type="match status" value="1"/>
</dbReference>
<evidence type="ECO:0000256" key="1">
    <source>
        <dbReference type="ARBA" id="ARBA00006643"/>
    </source>
</evidence>
<proteinExistence type="inferred from homology"/>
<dbReference type="Pfam" id="PF14432">
    <property type="entry name" value="DYW_deaminase"/>
    <property type="match status" value="1"/>
</dbReference>
<evidence type="ECO:0000313" key="7">
    <source>
        <dbReference type="EMBL" id="KAK9170360.1"/>
    </source>
</evidence>
<dbReference type="AlphaFoldDB" id="A0AAP0LGJ6"/>
<dbReference type="FunFam" id="1.25.40.10:FF:000144">
    <property type="entry name" value="Pentatricopeptide repeat-containing protein, mitochondrial"/>
    <property type="match status" value="1"/>
</dbReference>
<dbReference type="Proteomes" id="UP001420932">
    <property type="component" value="Unassembled WGS sequence"/>
</dbReference>
<dbReference type="GO" id="GO:0009451">
    <property type="term" value="P:RNA modification"/>
    <property type="evidence" value="ECO:0007669"/>
    <property type="project" value="InterPro"/>
</dbReference>
<comment type="similarity">
    <text evidence="1">Belongs to the PPR family. PCMP-H subfamily.</text>
</comment>
<evidence type="ECO:0000256" key="4">
    <source>
        <dbReference type="PROSITE-ProRule" id="PRU00708"/>
    </source>
</evidence>
<dbReference type="Pfam" id="PF13041">
    <property type="entry name" value="PPR_2"/>
    <property type="match status" value="2"/>
</dbReference>
<dbReference type="InterPro" id="IPR032867">
    <property type="entry name" value="DYW_dom"/>
</dbReference>
<dbReference type="Gene3D" id="1.25.40.10">
    <property type="entry name" value="Tetratricopeptide repeat domain"/>
    <property type="match status" value="3"/>
</dbReference>
<dbReference type="PANTHER" id="PTHR47926:SF542">
    <property type="entry name" value="PENTATRICOPEPTIDE REPEAT-CONTAINING PROTEIN"/>
    <property type="match status" value="1"/>
</dbReference>
<dbReference type="PROSITE" id="PS51375">
    <property type="entry name" value="PPR"/>
    <property type="match status" value="3"/>
</dbReference>
<feature type="repeat" description="PPR" evidence="4">
    <location>
        <begin position="313"/>
        <end position="347"/>
    </location>
</feature>
<reference evidence="7 8" key="1">
    <citation type="submission" date="2024-01" db="EMBL/GenBank/DDBJ databases">
        <title>Genome assemblies of Stephania.</title>
        <authorList>
            <person name="Yang L."/>
        </authorList>
    </citation>
    <scope>NUCLEOTIDE SEQUENCE [LARGE SCALE GENOMIC DNA]</scope>
    <source>
        <strain evidence="7">YNDBR</strain>
        <tissue evidence="7">Leaf</tissue>
    </source>
</reference>
<evidence type="ECO:0000313" key="8">
    <source>
        <dbReference type="Proteomes" id="UP001420932"/>
    </source>
</evidence>
<dbReference type="InterPro" id="IPR046960">
    <property type="entry name" value="PPR_At4g14850-like_plant"/>
</dbReference>
<dbReference type="NCBIfam" id="TIGR00756">
    <property type="entry name" value="PPR"/>
    <property type="match status" value="3"/>
</dbReference>
<dbReference type="SUPFAM" id="SSF48452">
    <property type="entry name" value="TPR-like"/>
    <property type="match status" value="1"/>
</dbReference>
<evidence type="ECO:0000256" key="2">
    <source>
        <dbReference type="ARBA" id="ARBA00022737"/>
    </source>
</evidence>
<dbReference type="FunFam" id="1.25.40.10:FF:000488">
    <property type="entry name" value="Pentatricopeptide repeat-containing protein, mitochondrial"/>
    <property type="match status" value="1"/>
</dbReference>
<sequence>MAALFLRCRKAYGCFDFHFRSFSAVPASNFDTPCLESSSLFQFYGSAMLEDLLQKCARNKMVKEGKVCHGQVILAGLESDTLMSNIIINMYSKCGLVNAARRSFNRMLERSLVSWNTMIGAYSQQGQEEEALKLFMQMQREGTHSSEFTLSSVICACASKSAISESKQLHAYALKIARTDDVFVGTALLDVYAKSNLIEDARRVFDSMTDRSAVTWSSMVAGYTQNMLHEEALILFHKAQKMDLEQTQFTLSAALSACAGLSSLIEGKQVHAILVKTGFGLNFFVGASLIDLYAKCGSIEDAYLVFSNMRKKNVVLWNAMISGFSRHVRSIEAMILFEKMQQMGLEPNEITYVSILSVCSHKGLVETGRMYFNIMISDYSVQPNVNHYSCMVDLLGRAGLIQEAYDFILEMPFDATASMWGSLLGSCRIYRNLELAEVAAKQLFEIEPNNAGNHVLLSNIYATNKRWEEVAWSRKLLKDSGAKKEMGKSWIEAKNKVHTFVAGQGNHPMLMEIHLKLESLEQEMKKLDYKVEIENDLHRVDENVKEELLRHHSEKLALAFGLISLPANVPIRIKKNLRICGDCHSFIKLASRITNREIIVRDTNRFHHFKEGSKAKSWLIKTNPKATPGKQRAEKPQWWETLPRGYVAQFCSYCAYGFAEQSVNRTRERDRDGATRGLNIVGT</sequence>
<dbReference type="GO" id="GO:0008270">
    <property type="term" value="F:zinc ion binding"/>
    <property type="evidence" value="ECO:0007669"/>
    <property type="project" value="InterPro"/>
</dbReference>
<evidence type="ECO:0000256" key="5">
    <source>
        <dbReference type="SAM" id="Coils"/>
    </source>
</evidence>
<dbReference type="InterPro" id="IPR046848">
    <property type="entry name" value="E_motif"/>
</dbReference>
<feature type="domain" description="DYW" evidence="6">
    <location>
        <begin position="529"/>
        <end position="613"/>
    </location>
</feature>
<keyword evidence="8" id="KW-1185">Reference proteome</keyword>
<dbReference type="GO" id="GO:0003723">
    <property type="term" value="F:RNA binding"/>
    <property type="evidence" value="ECO:0007669"/>
    <property type="project" value="InterPro"/>
</dbReference>
<keyword evidence="2" id="KW-0677">Repeat</keyword>
<evidence type="ECO:0000256" key="3">
    <source>
        <dbReference type="ARBA" id="ARBA00022946"/>
    </source>
</evidence>
<dbReference type="Pfam" id="PF20431">
    <property type="entry name" value="E_motif"/>
    <property type="match status" value="1"/>
</dbReference>
<organism evidence="7 8">
    <name type="scientific">Stephania yunnanensis</name>
    <dbReference type="NCBI Taxonomy" id="152371"/>
    <lineage>
        <taxon>Eukaryota</taxon>
        <taxon>Viridiplantae</taxon>
        <taxon>Streptophyta</taxon>
        <taxon>Embryophyta</taxon>
        <taxon>Tracheophyta</taxon>
        <taxon>Spermatophyta</taxon>
        <taxon>Magnoliopsida</taxon>
        <taxon>Ranunculales</taxon>
        <taxon>Menispermaceae</taxon>
        <taxon>Menispermoideae</taxon>
        <taxon>Cissampelideae</taxon>
        <taxon>Stephania</taxon>
    </lineage>
</organism>
<dbReference type="InterPro" id="IPR002885">
    <property type="entry name" value="PPR_rpt"/>
</dbReference>
<comment type="caution">
    <text evidence="7">The sequence shown here is derived from an EMBL/GenBank/DDBJ whole genome shotgun (WGS) entry which is preliminary data.</text>
</comment>
<feature type="repeat" description="PPR" evidence="4">
    <location>
        <begin position="212"/>
        <end position="246"/>
    </location>
</feature>